<feature type="compositionally biased region" description="Basic residues" evidence="1">
    <location>
        <begin position="7"/>
        <end position="16"/>
    </location>
</feature>
<sequence>MRTNTTFKKKKTKNQKTHIPECPYLTQNGNYLELSNRID</sequence>
<evidence type="ECO:0000256" key="1">
    <source>
        <dbReference type="SAM" id="MobiDB-lite"/>
    </source>
</evidence>
<organism evidence="2 3">
    <name type="scientific">Gulo gulo</name>
    <name type="common">Wolverine</name>
    <name type="synonym">Gluton</name>
    <dbReference type="NCBI Taxonomy" id="48420"/>
    <lineage>
        <taxon>Eukaryota</taxon>
        <taxon>Metazoa</taxon>
        <taxon>Chordata</taxon>
        <taxon>Craniata</taxon>
        <taxon>Vertebrata</taxon>
        <taxon>Euteleostomi</taxon>
        <taxon>Mammalia</taxon>
        <taxon>Eutheria</taxon>
        <taxon>Laurasiatheria</taxon>
        <taxon>Carnivora</taxon>
        <taxon>Caniformia</taxon>
        <taxon>Musteloidea</taxon>
        <taxon>Mustelidae</taxon>
        <taxon>Guloninae</taxon>
        <taxon>Gulo</taxon>
    </lineage>
</organism>
<dbReference type="AlphaFoldDB" id="A0A9X9M1T0"/>
<feature type="region of interest" description="Disordered" evidence="1">
    <location>
        <begin position="1"/>
        <end position="21"/>
    </location>
</feature>
<keyword evidence="3" id="KW-1185">Reference proteome</keyword>
<evidence type="ECO:0000313" key="3">
    <source>
        <dbReference type="Proteomes" id="UP000269945"/>
    </source>
</evidence>
<protein>
    <submittedName>
        <fullName evidence="2">Uncharacterized protein</fullName>
    </submittedName>
</protein>
<evidence type="ECO:0000313" key="2">
    <source>
        <dbReference type="EMBL" id="VCX20157.1"/>
    </source>
</evidence>
<reference evidence="2 3" key="1">
    <citation type="submission" date="2018-10" db="EMBL/GenBank/DDBJ databases">
        <authorList>
            <person name="Ekblom R."/>
            <person name="Jareborg N."/>
        </authorList>
    </citation>
    <scope>NUCLEOTIDE SEQUENCE [LARGE SCALE GENOMIC DNA]</scope>
    <source>
        <tissue evidence="2">Muscle</tissue>
    </source>
</reference>
<name>A0A9X9M1T0_GULGU</name>
<comment type="caution">
    <text evidence="2">The sequence shown here is derived from an EMBL/GenBank/DDBJ whole genome shotgun (WGS) entry which is preliminary data.</text>
</comment>
<gene>
    <name evidence="2" type="ORF">BN2614_LOCUS4</name>
</gene>
<dbReference type="Proteomes" id="UP000269945">
    <property type="component" value="Unassembled WGS sequence"/>
</dbReference>
<proteinExistence type="predicted"/>
<accession>A0A9X9M1T0</accession>
<dbReference type="EMBL" id="CYRY02037178">
    <property type="protein sequence ID" value="VCX20157.1"/>
    <property type="molecule type" value="Genomic_DNA"/>
</dbReference>